<accession>A0ABS9J246</accession>
<keyword evidence="2" id="KW-1185">Reference proteome</keyword>
<dbReference type="Proteomes" id="UP000829517">
    <property type="component" value="Unassembled WGS sequence"/>
</dbReference>
<evidence type="ECO:0000313" key="1">
    <source>
        <dbReference type="EMBL" id="MCF8714507.1"/>
    </source>
</evidence>
<proteinExistence type="predicted"/>
<organism evidence="1 2">
    <name type="scientific">Joostella atrarenae</name>
    <dbReference type="NCBI Taxonomy" id="679257"/>
    <lineage>
        <taxon>Bacteria</taxon>
        <taxon>Pseudomonadati</taxon>
        <taxon>Bacteroidota</taxon>
        <taxon>Flavobacteriia</taxon>
        <taxon>Flavobacteriales</taxon>
        <taxon>Flavobacteriaceae</taxon>
        <taxon>Joostella</taxon>
    </lineage>
</organism>
<reference evidence="1 2" key="1">
    <citation type="submission" date="2021-01" db="EMBL/GenBank/DDBJ databases">
        <title>Genome sequencing of Joostella atrarenae M1-2 (= KCTC 23194).</title>
        <authorList>
            <person name="Zakaria M.R."/>
            <person name="Lam M.Q."/>
            <person name="Chong C.S."/>
        </authorList>
    </citation>
    <scope>NUCLEOTIDE SEQUENCE [LARGE SCALE GENOMIC DNA]</scope>
    <source>
        <strain evidence="1 2">M1-2</strain>
    </source>
</reference>
<gene>
    <name evidence="1" type="ORF">JM658_06645</name>
</gene>
<evidence type="ECO:0000313" key="2">
    <source>
        <dbReference type="Proteomes" id="UP000829517"/>
    </source>
</evidence>
<comment type="caution">
    <text evidence="1">The sequence shown here is derived from an EMBL/GenBank/DDBJ whole genome shotgun (WGS) entry which is preliminary data.</text>
</comment>
<evidence type="ECO:0008006" key="3">
    <source>
        <dbReference type="Google" id="ProtNLM"/>
    </source>
</evidence>
<dbReference type="RefSeq" id="WP_236958465.1">
    <property type="nucleotide sequence ID" value="NZ_JAETXX010000002.1"/>
</dbReference>
<name>A0ABS9J246_9FLAO</name>
<dbReference type="EMBL" id="JAETXX010000002">
    <property type="protein sequence ID" value="MCF8714507.1"/>
    <property type="molecule type" value="Genomic_DNA"/>
</dbReference>
<protein>
    <recommendedName>
        <fullName evidence="3">DUF2116 family Zn-ribbon domain-containing protein</fullName>
    </recommendedName>
</protein>
<sequence length="133" mass="15678">MKKRFCSFCNDELHGRSDKKFCDAQCRSNHHNNNKAAHEKLIQYTNSLLRKNRGILAHFCPQGKATVRKEVLDAMEYEFSIFTTIYPFKGGNYFFCYDYGFLPITDENGIKKIVIVQHQNYMSRLKVNPWKVK</sequence>